<dbReference type="PANTHER" id="PTHR19303:SF73">
    <property type="entry name" value="PROTEIN PDC2"/>
    <property type="match status" value="1"/>
</dbReference>
<sequence length="435" mass="50168">MKYDKNKNTRLKKHQQEAFKSCIAAAKVSSIHGMRYNTYWVYECLLIRIKSHKAYEHLRKHKILALPSIDTLNRYINKMDSGYGFHKGIFELLKKQLSEMSMEQRRDVILIDEMKVGEAVKFDTKKLKMVGFTDLGEHTSLHQQSKTGDHGLVIMFQPFQGNGKSKRSLKKTVNDEINRAVWDWFVKARSKNILISGLMLQEKSKDIAIKLGNTDFKGSNSWLEYFRKRHNISWNQVCGESNDFNVDDVNEWESKIGGKLSKERITVLLCGNMAGEMEKPLVIGKVAKPRCFKNIDVEKLPHIIIFLDNAACHPKLDLSNIKLAWFPPNTTSVTQPMDQGISYCVKLYYRRLLMQPLIANVDKISVLSELSKNITVLQAIQWLNVAVNKLKPETIKSCFAKATLRKKCHLINERRIQRFNELDKSPDKLPISELP</sequence>
<protein>
    <recommendedName>
        <fullName evidence="3">HTH CENPB-type domain-containing protein</fullName>
    </recommendedName>
</protein>
<name>A0A6G0SU58_APHGL</name>
<dbReference type="PANTHER" id="PTHR19303">
    <property type="entry name" value="TRANSPOSON"/>
    <property type="match status" value="1"/>
</dbReference>
<dbReference type="InterPro" id="IPR006600">
    <property type="entry name" value="HTH_CenpB_DNA-bd_dom"/>
</dbReference>
<proteinExistence type="predicted"/>
<dbReference type="GO" id="GO:0003677">
    <property type="term" value="F:DNA binding"/>
    <property type="evidence" value="ECO:0007669"/>
    <property type="project" value="UniProtKB-KW"/>
</dbReference>
<accession>A0A6G0SU58</accession>
<organism evidence="4 5">
    <name type="scientific">Aphis glycines</name>
    <name type="common">Soybean aphid</name>
    <dbReference type="NCBI Taxonomy" id="307491"/>
    <lineage>
        <taxon>Eukaryota</taxon>
        <taxon>Metazoa</taxon>
        <taxon>Ecdysozoa</taxon>
        <taxon>Arthropoda</taxon>
        <taxon>Hexapoda</taxon>
        <taxon>Insecta</taxon>
        <taxon>Pterygota</taxon>
        <taxon>Neoptera</taxon>
        <taxon>Paraneoptera</taxon>
        <taxon>Hemiptera</taxon>
        <taxon>Sternorrhyncha</taxon>
        <taxon>Aphidomorpha</taxon>
        <taxon>Aphidoidea</taxon>
        <taxon>Aphididae</taxon>
        <taxon>Aphidini</taxon>
        <taxon>Aphis</taxon>
        <taxon>Aphis</taxon>
    </lineage>
</organism>
<dbReference type="EMBL" id="VYZN01002784">
    <property type="protein sequence ID" value="KAE9521504.1"/>
    <property type="molecule type" value="Genomic_DNA"/>
</dbReference>
<reference evidence="4 5" key="1">
    <citation type="submission" date="2019-08" db="EMBL/GenBank/DDBJ databases">
        <title>The genome of the soybean aphid Biotype 1, its phylome, world population structure and adaptation to the North American continent.</title>
        <authorList>
            <person name="Giordano R."/>
            <person name="Donthu R.K."/>
            <person name="Hernandez A.G."/>
            <person name="Wright C.L."/>
            <person name="Zimin A.V."/>
        </authorList>
    </citation>
    <scope>NUCLEOTIDE SEQUENCE [LARGE SCALE GENOMIC DNA]</scope>
    <source>
        <tissue evidence="4">Whole aphids</tissue>
    </source>
</reference>
<evidence type="ECO:0000313" key="5">
    <source>
        <dbReference type="Proteomes" id="UP000475862"/>
    </source>
</evidence>
<dbReference type="InterPro" id="IPR048365">
    <property type="entry name" value="TNP-like_RNaseH_N"/>
</dbReference>
<dbReference type="OrthoDB" id="6594579at2759"/>
<gene>
    <name evidence="4" type="ORF">AGLY_018103</name>
</gene>
<evidence type="ECO:0000256" key="2">
    <source>
        <dbReference type="ARBA" id="ARBA00023125"/>
    </source>
</evidence>
<dbReference type="InterPro" id="IPR050863">
    <property type="entry name" value="CenT-Element_Derived"/>
</dbReference>
<evidence type="ECO:0000256" key="1">
    <source>
        <dbReference type="ARBA" id="ARBA00004123"/>
    </source>
</evidence>
<dbReference type="Pfam" id="PF21787">
    <property type="entry name" value="TNP-like_RNaseH_N"/>
    <property type="match status" value="1"/>
</dbReference>
<keyword evidence="5" id="KW-1185">Reference proteome</keyword>
<feature type="domain" description="HTH CENPB-type" evidence="3">
    <location>
        <begin position="165"/>
        <end position="236"/>
    </location>
</feature>
<dbReference type="SUPFAM" id="SSF46689">
    <property type="entry name" value="Homeodomain-like"/>
    <property type="match status" value="1"/>
</dbReference>
<keyword evidence="2" id="KW-0238">DNA-binding</keyword>
<dbReference type="GO" id="GO:0005634">
    <property type="term" value="C:nucleus"/>
    <property type="evidence" value="ECO:0007669"/>
    <property type="project" value="UniProtKB-SubCell"/>
</dbReference>
<dbReference type="AlphaFoldDB" id="A0A6G0SU58"/>
<dbReference type="InterPro" id="IPR009057">
    <property type="entry name" value="Homeodomain-like_sf"/>
</dbReference>
<dbReference type="Pfam" id="PF03184">
    <property type="entry name" value="DDE_1"/>
    <property type="match status" value="1"/>
</dbReference>
<dbReference type="Pfam" id="PF03221">
    <property type="entry name" value="HTH_Tnp_Tc5"/>
    <property type="match status" value="1"/>
</dbReference>
<comment type="caution">
    <text evidence="4">The sequence shown here is derived from an EMBL/GenBank/DDBJ whole genome shotgun (WGS) entry which is preliminary data.</text>
</comment>
<dbReference type="PROSITE" id="PS51253">
    <property type="entry name" value="HTH_CENPB"/>
    <property type="match status" value="1"/>
</dbReference>
<dbReference type="InterPro" id="IPR004875">
    <property type="entry name" value="DDE_SF_endonuclease_dom"/>
</dbReference>
<evidence type="ECO:0000313" key="4">
    <source>
        <dbReference type="EMBL" id="KAE9521504.1"/>
    </source>
</evidence>
<dbReference type="SMART" id="SM00674">
    <property type="entry name" value="CENPB"/>
    <property type="match status" value="1"/>
</dbReference>
<dbReference type="Gene3D" id="1.10.10.60">
    <property type="entry name" value="Homeodomain-like"/>
    <property type="match status" value="1"/>
</dbReference>
<dbReference type="Proteomes" id="UP000475862">
    <property type="component" value="Unassembled WGS sequence"/>
</dbReference>
<evidence type="ECO:0000259" key="3">
    <source>
        <dbReference type="PROSITE" id="PS51253"/>
    </source>
</evidence>
<comment type="subcellular location">
    <subcellularLocation>
        <location evidence="1">Nucleus</location>
    </subcellularLocation>
</comment>